<dbReference type="InterPro" id="IPR050149">
    <property type="entry name" value="Collagen_superfamily"/>
</dbReference>
<reference evidence="3 4" key="1">
    <citation type="submission" date="2015-09" db="EMBL/GenBank/DDBJ databases">
        <title>Draft genome of the parasitic nematode Teladorsagia circumcincta isolate WARC Sus (inbred).</title>
        <authorList>
            <person name="Mitreva M."/>
        </authorList>
    </citation>
    <scope>NUCLEOTIDE SEQUENCE [LARGE SCALE GENOMIC DNA]</scope>
    <source>
        <strain evidence="3 4">S</strain>
    </source>
</reference>
<evidence type="ECO:0000313" key="3">
    <source>
        <dbReference type="EMBL" id="PIO70031.1"/>
    </source>
</evidence>
<proteinExistence type="predicted"/>
<protein>
    <submittedName>
        <fullName evidence="3">Collagen triple helix repeat protein</fullName>
    </submittedName>
</protein>
<keyword evidence="1" id="KW-0677">Repeat</keyword>
<dbReference type="GO" id="GO:0005581">
    <property type="term" value="C:collagen trimer"/>
    <property type="evidence" value="ECO:0007669"/>
    <property type="project" value="UniProtKB-KW"/>
</dbReference>
<name>A0A2G9UIF9_TELCI</name>
<gene>
    <name evidence="3" type="ORF">TELCIR_08127</name>
</gene>
<dbReference type="AlphaFoldDB" id="A0A2G9UIF9"/>
<evidence type="ECO:0000313" key="4">
    <source>
        <dbReference type="Proteomes" id="UP000230423"/>
    </source>
</evidence>
<dbReference type="EMBL" id="KZ346423">
    <property type="protein sequence ID" value="PIO70031.1"/>
    <property type="molecule type" value="Genomic_DNA"/>
</dbReference>
<sequence length="298" mass="29453">MTVSLELLDFLEGLELQMVSFLMQSVSHALGAHLDSQDTKENMVLGEKGPQGKPGDDGAPGDEGADGSPGLPGPVGATGERGAPGNDARGTAKGAPGPQGEMGPAGMPGDEGLPGERGDDALPGPQGPPGAIGAPGEPGPVGFPGLPGQVGHNGNDAEYCPCPDRSKKPSYALPKTEDKYRETAPGNYKESASSKVAAEAQPSSKYSAGTAPQGAAAIIIVEAPAASDSKESGGAAVGPDGGPPVSDGGVNVAASPAAIDTQPVGAGGNRVDYATQKGRAVDKAALARALRRKLVLKA</sequence>
<dbReference type="Pfam" id="PF01391">
    <property type="entry name" value="Collagen"/>
    <property type="match status" value="1"/>
</dbReference>
<dbReference type="OrthoDB" id="6380629at2759"/>
<feature type="region of interest" description="Disordered" evidence="2">
    <location>
        <begin position="228"/>
        <end position="252"/>
    </location>
</feature>
<dbReference type="GO" id="GO:0030198">
    <property type="term" value="P:extracellular matrix organization"/>
    <property type="evidence" value="ECO:0007669"/>
    <property type="project" value="TreeGrafter"/>
</dbReference>
<keyword evidence="4" id="KW-1185">Reference proteome</keyword>
<keyword evidence="3" id="KW-0176">Collagen</keyword>
<dbReference type="PANTHER" id="PTHR24023">
    <property type="entry name" value="COLLAGEN ALPHA"/>
    <property type="match status" value="1"/>
</dbReference>
<feature type="compositionally biased region" description="Low complexity" evidence="2">
    <location>
        <begin position="189"/>
        <end position="200"/>
    </location>
</feature>
<organism evidence="3 4">
    <name type="scientific">Teladorsagia circumcincta</name>
    <name type="common">Brown stomach worm</name>
    <name type="synonym">Ostertagia circumcincta</name>
    <dbReference type="NCBI Taxonomy" id="45464"/>
    <lineage>
        <taxon>Eukaryota</taxon>
        <taxon>Metazoa</taxon>
        <taxon>Ecdysozoa</taxon>
        <taxon>Nematoda</taxon>
        <taxon>Chromadorea</taxon>
        <taxon>Rhabditida</taxon>
        <taxon>Rhabditina</taxon>
        <taxon>Rhabditomorpha</taxon>
        <taxon>Strongyloidea</taxon>
        <taxon>Trichostrongylidae</taxon>
        <taxon>Teladorsagia</taxon>
    </lineage>
</organism>
<dbReference type="GO" id="GO:0005615">
    <property type="term" value="C:extracellular space"/>
    <property type="evidence" value="ECO:0007669"/>
    <property type="project" value="TreeGrafter"/>
</dbReference>
<evidence type="ECO:0000256" key="2">
    <source>
        <dbReference type="SAM" id="MobiDB-lite"/>
    </source>
</evidence>
<dbReference type="GO" id="GO:0031012">
    <property type="term" value="C:extracellular matrix"/>
    <property type="evidence" value="ECO:0007669"/>
    <property type="project" value="TreeGrafter"/>
</dbReference>
<dbReference type="InterPro" id="IPR008160">
    <property type="entry name" value="Collagen"/>
</dbReference>
<feature type="region of interest" description="Disordered" evidence="2">
    <location>
        <begin position="44"/>
        <end position="211"/>
    </location>
</feature>
<dbReference type="Proteomes" id="UP000230423">
    <property type="component" value="Unassembled WGS sequence"/>
</dbReference>
<dbReference type="GO" id="GO:0030020">
    <property type="term" value="F:extracellular matrix structural constituent conferring tensile strength"/>
    <property type="evidence" value="ECO:0007669"/>
    <property type="project" value="TreeGrafter"/>
</dbReference>
<evidence type="ECO:0000256" key="1">
    <source>
        <dbReference type="ARBA" id="ARBA00022737"/>
    </source>
</evidence>
<feature type="compositionally biased region" description="Low complexity" evidence="2">
    <location>
        <begin position="241"/>
        <end position="250"/>
    </location>
</feature>
<dbReference type="PANTHER" id="PTHR24023:SF1082">
    <property type="entry name" value="COLLAGEN TRIPLE HELIX REPEAT"/>
    <property type="match status" value="1"/>
</dbReference>
<accession>A0A2G9UIF9</accession>